<organism evidence="1 2">
    <name type="scientific">Halocaridina rubra</name>
    <name type="common">Hawaiian red shrimp</name>
    <dbReference type="NCBI Taxonomy" id="373956"/>
    <lineage>
        <taxon>Eukaryota</taxon>
        <taxon>Metazoa</taxon>
        <taxon>Ecdysozoa</taxon>
        <taxon>Arthropoda</taxon>
        <taxon>Crustacea</taxon>
        <taxon>Multicrustacea</taxon>
        <taxon>Malacostraca</taxon>
        <taxon>Eumalacostraca</taxon>
        <taxon>Eucarida</taxon>
        <taxon>Decapoda</taxon>
        <taxon>Pleocyemata</taxon>
        <taxon>Caridea</taxon>
        <taxon>Atyoidea</taxon>
        <taxon>Atyidae</taxon>
        <taxon>Halocaridina</taxon>
    </lineage>
</organism>
<reference evidence="1 2" key="1">
    <citation type="submission" date="2023-11" db="EMBL/GenBank/DDBJ databases">
        <title>Halocaridina rubra genome assembly.</title>
        <authorList>
            <person name="Smith C."/>
        </authorList>
    </citation>
    <scope>NUCLEOTIDE SEQUENCE [LARGE SCALE GENOMIC DNA]</scope>
    <source>
        <strain evidence="1">EP-1</strain>
        <tissue evidence="1">Whole</tissue>
    </source>
</reference>
<protein>
    <submittedName>
        <fullName evidence="1">Uncharacterized protein</fullName>
    </submittedName>
</protein>
<evidence type="ECO:0000313" key="2">
    <source>
        <dbReference type="Proteomes" id="UP001381693"/>
    </source>
</evidence>
<dbReference type="AlphaFoldDB" id="A0AAN9FUW6"/>
<accession>A0AAN9FUW6</accession>
<dbReference type="Proteomes" id="UP001381693">
    <property type="component" value="Unassembled WGS sequence"/>
</dbReference>
<evidence type="ECO:0000313" key="1">
    <source>
        <dbReference type="EMBL" id="KAK7086957.1"/>
    </source>
</evidence>
<keyword evidence="2" id="KW-1185">Reference proteome</keyword>
<comment type="caution">
    <text evidence="1">The sequence shown here is derived from an EMBL/GenBank/DDBJ whole genome shotgun (WGS) entry which is preliminary data.</text>
</comment>
<proteinExistence type="predicted"/>
<dbReference type="EMBL" id="JAXCGZ010000034">
    <property type="protein sequence ID" value="KAK7086957.1"/>
    <property type="molecule type" value="Genomic_DNA"/>
</dbReference>
<name>A0AAN9FUW6_HALRR</name>
<sequence>METFWLIGKHGTVGDHRSTQEKPQDMDVMSVNPHSEKYKDMFLIFTWTNNPLTTWFLLKLLTMISSTLEDYDDAGKGLMETYWLIGKHGVVGDRQQLQEKPEKMDVMSVNPHSEKARLAQQSVFSLSGPSNLFAKLKSLF</sequence>
<gene>
    <name evidence="1" type="ORF">SK128_002505</name>
</gene>